<reference evidence="3" key="3">
    <citation type="submission" date="2011-05" db="EMBL/GenBank/DDBJ databases">
        <title>Complete sequence of Methylomonas methanica MC09.</title>
        <authorList>
            <consortium name="US DOE Joint Genome Institute"/>
            <person name="Lucas S."/>
            <person name="Han J."/>
            <person name="Lapidus A."/>
            <person name="Cheng J.-F."/>
            <person name="Goodwin L."/>
            <person name="Pitluck S."/>
            <person name="Peters L."/>
            <person name="Mikhailova N."/>
            <person name="Teshima H."/>
            <person name="Han C."/>
            <person name="Tapia R."/>
            <person name="Land M."/>
            <person name="Hauser L."/>
            <person name="Kyrpides N."/>
            <person name="Ivanova N."/>
            <person name="Pagani I."/>
            <person name="Stein L."/>
            <person name="Woyke T."/>
        </authorList>
    </citation>
    <scope>NUCLEOTIDE SEQUENCE [LARGE SCALE GENOMIC DNA]</scope>
    <source>
        <strain evidence="3">MC09</strain>
    </source>
</reference>
<organism evidence="2 3">
    <name type="scientific">Methylomonas methanica (strain DSM 25384 / MC09)</name>
    <dbReference type="NCBI Taxonomy" id="857087"/>
    <lineage>
        <taxon>Bacteria</taxon>
        <taxon>Pseudomonadati</taxon>
        <taxon>Pseudomonadota</taxon>
        <taxon>Gammaproteobacteria</taxon>
        <taxon>Methylococcales</taxon>
        <taxon>Methylococcaceae</taxon>
        <taxon>Methylomonas</taxon>
    </lineage>
</organism>
<dbReference type="InterPro" id="IPR018723">
    <property type="entry name" value="DUF2254_membrane"/>
</dbReference>
<keyword evidence="3" id="KW-1185">Reference proteome</keyword>
<dbReference type="Pfam" id="PF10011">
    <property type="entry name" value="DUF2254"/>
    <property type="match status" value="1"/>
</dbReference>
<reference evidence="2 3" key="1">
    <citation type="journal article" date="2011" name="J. Bacteriol.">
        <title>Complete Genome Sequence of the Aerobic Marine Methanotroph Methylomonas methanica MC09.</title>
        <authorList>
            <person name="Boden R."/>
            <person name="Cunliffe M."/>
            <person name="Scanlan J."/>
            <person name="Moussard H."/>
            <person name="Kits K.D."/>
            <person name="Klotz M.G."/>
            <person name="Jetten M.S."/>
            <person name="Vuilleumier S."/>
            <person name="Han J."/>
            <person name="Peters L."/>
            <person name="Mikhailova N."/>
            <person name="Teshima H."/>
            <person name="Tapia R."/>
            <person name="Kyrpides N."/>
            <person name="Ivanova N."/>
            <person name="Pagani I."/>
            <person name="Cheng J.F."/>
            <person name="Goodwin L."/>
            <person name="Han C."/>
            <person name="Hauser L."/>
            <person name="Land M.L."/>
            <person name="Lapidus A."/>
            <person name="Lucas S."/>
            <person name="Pitluck S."/>
            <person name="Woyke T."/>
            <person name="Stein L."/>
            <person name="Murrell J.C."/>
        </authorList>
    </citation>
    <scope>NUCLEOTIDE SEQUENCE [LARGE SCALE GENOMIC DNA]</scope>
    <source>
        <strain evidence="2 3">MC09</strain>
    </source>
</reference>
<dbReference type="OrthoDB" id="2955631at2"/>
<dbReference type="Proteomes" id="UP000008888">
    <property type="component" value="Chromosome"/>
</dbReference>
<protein>
    <recommendedName>
        <fullName evidence="4">DUF2254 domain-containing protein</fullName>
    </recommendedName>
</protein>
<feature type="transmembrane region" description="Helical" evidence="1">
    <location>
        <begin position="15"/>
        <end position="35"/>
    </location>
</feature>
<reference key="2">
    <citation type="submission" date="2011-05" db="EMBL/GenBank/DDBJ databases">
        <title>Complete genome sequence of the aerobic marine methanotroph Methylomonas methanica MC09.</title>
        <authorList>
            <person name="Boden R."/>
            <person name="Cunliffe M."/>
            <person name="Scanlan J."/>
            <person name="Moussard H."/>
            <person name="Kits K.D."/>
            <person name="Klotz M."/>
            <person name="Jetten M."/>
            <person name="Vuilleumier S."/>
            <person name="Han J."/>
            <person name="Peters L."/>
            <person name="Mikhailova N."/>
            <person name="Teshima H."/>
            <person name="Tapia R."/>
            <person name="Kyrpides N."/>
            <person name="Ivanova N."/>
            <person name="Pagani I."/>
            <person name="Cheng J.-F."/>
            <person name="Goodwin L."/>
            <person name="Han C."/>
            <person name="Hauser L."/>
            <person name="Land M."/>
            <person name="Lapidus A."/>
            <person name="Lucas S."/>
            <person name="Pitluck S."/>
            <person name="Woyke T."/>
            <person name="Stein L.Y."/>
            <person name="Murrell C."/>
        </authorList>
    </citation>
    <scope>NUCLEOTIDE SEQUENCE</scope>
    <source>
        <strain>MC09</strain>
    </source>
</reference>
<evidence type="ECO:0008006" key="4">
    <source>
        <dbReference type="Google" id="ProtNLM"/>
    </source>
</evidence>
<dbReference type="AlphaFoldDB" id="G0A6P2"/>
<dbReference type="eggNOG" id="COG4325">
    <property type="taxonomic scope" value="Bacteria"/>
</dbReference>
<dbReference type="HOGENOM" id="CLU_032303_1_1_6"/>
<feature type="transmembrane region" description="Helical" evidence="1">
    <location>
        <begin position="62"/>
        <end position="86"/>
    </location>
</feature>
<evidence type="ECO:0000256" key="1">
    <source>
        <dbReference type="SAM" id="Phobius"/>
    </source>
</evidence>
<gene>
    <name evidence="2" type="ordered locus">Metme_0905</name>
</gene>
<dbReference type="EMBL" id="CP002738">
    <property type="protein sequence ID" value="AEF99343.1"/>
    <property type="molecule type" value="Genomic_DNA"/>
</dbReference>
<proteinExistence type="predicted"/>
<dbReference type="STRING" id="857087.Metme_0905"/>
<dbReference type="RefSeq" id="WP_013817610.1">
    <property type="nucleotide sequence ID" value="NC_015572.1"/>
</dbReference>
<evidence type="ECO:0000313" key="3">
    <source>
        <dbReference type="Proteomes" id="UP000008888"/>
    </source>
</evidence>
<keyword evidence="1" id="KW-1133">Transmembrane helix</keyword>
<evidence type="ECO:0000313" key="2">
    <source>
        <dbReference type="EMBL" id="AEF99343.1"/>
    </source>
</evidence>
<name>G0A6P2_METMM</name>
<feature type="transmembrane region" description="Helical" evidence="1">
    <location>
        <begin position="137"/>
        <end position="158"/>
    </location>
</feature>
<accession>G0A6P2</accession>
<keyword evidence="1" id="KW-0812">Transmembrane</keyword>
<sequence>MRTWLIHFWEYLRNSYWLIPVIMLFTAIALSYSLLEADAHIDLTMVRGLGWLVFTSSDGARAVLSTIAASTFAAATLTFSVTMVTLSLTSSQFGPRLLRNFLRDPVNQFVFGAFIATFVYCLLIMRGMGVADSRIPSISISLALVFVLTDSILFIGFIHHLTSSIRVERIAFEIGQEFIEAIHRFLPEPYTEDEESSYAPSLPKDTATVIRSEAFGYVQAINHSALISLAENENITIELLFKPGHYVQPGAPIANIWPYVHLKDHIEGPLRACFLLGKQPSGEQDLEFTVRQLVQIAARALSPGINDPFTAMTCIDYLATGLAVIATRQLPEFQIRNEAGRLLLVKNRISFQSLLEACFNGIRQMCANNPPVVIYLLEAFAQLASITQRNADREALALNAKLTLDSTIGQNLLEHDAQAIKQRFERVQQAFALSEEALPTKS</sequence>
<dbReference type="KEGG" id="mmt:Metme_0905"/>
<keyword evidence="1" id="KW-0472">Membrane</keyword>
<feature type="transmembrane region" description="Helical" evidence="1">
    <location>
        <begin position="106"/>
        <end position="125"/>
    </location>
</feature>